<dbReference type="AlphaFoldDB" id="A0A157QUK5"/>
<proteinExistence type="predicted"/>
<sequence>MASNVTKSKLPGLAAGLKDKLIQQALERKLRQAAVQPPEAAAPMRPSGSRNAIPEAFYRFHLHPSYQQLRILNDGAAKLGLQNPFFKLHEGTATDRTRIDGKPYINYSSYNYLGMSGDPKVVQAAKDAIDRYGTSVSASRLVSGERPIHRQLEEGLAKLYGVDDAITFVSGHATNVSTIGHLFGPRDLILHDELIHNSILQGVQLSGARRLPFPHNDWSTLDNILDEQRHQFERVLIVLEGIYSMDGDYPDLPHFVEIKRRHRCFLMVDEAHSLGVMGATGLGIREHFGLDGSDVDIWMGTLSKTLAGCGGYIAGESALVEHLKFLAPGFLYSVGMPPPVAAASLAALERMLEEPQRVQALQARGRYFLERAQAAGIDTGTSTGLAVVPAIVGSSLKATRLSAKLFEQGINVQPILYPAVPEKAARLRFFISCTHTEAQIDHTIDVLQRLL</sequence>
<dbReference type="GO" id="GO:0016746">
    <property type="term" value="F:acyltransferase activity"/>
    <property type="evidence" value="ECO:0007669"/>
    <property type="project" value="UniProtKB-KW"/>
</dbReference>
<dbReference type="Pfam" id="PF00155">
    <property type="entry name" value="Aminotran_1_2"/>
    <property type="match status" value="1"/>
</dbReference>
<dbReference type="InterPro" id="IPR004839">
    <property type="entry name" value="Aminotransferase_I/II_large"/>
</dbReference>
<evidence type="ECO:0000256" key="1">
    <source>
        <dbReference type="ARBA" id="ARBA00001933"/>
    </source>
</evidence>
<dbReference type="PATRIC" id="fig|123899.6.peg.485"/>
<dbReference type="STRING" id="123899.SAMEA3906487_00502"/>
<dbReference type="Gene3D" id="3.40.640.10">
    <property type="entry name" value="Type I PLP-dependent aspartate aminotransferase-like (Major domain)"/>
    <property type="match status" value="1"/>
</dbReference>
<evidence type="ECO:0000259" key="3">
    <source>
        <dbReference type="Pfam" id="PF00155"/>
    </source>
</evidence>
<keyword evidence="4" id="KW-0012">Acyltransferase</keyword>
<evidence type="ECO:0000256" key="2">
    <source>
        <dbReference type="ARBA" id="ARBA00022679"/>
    </source>
</evidence>
<dbReference type="InterPro" id="IPR050087">
    <property type="entry name" value="AON_synthase_class-II"/>
</dbReference>
<dbReference type="SUPFAM" id="SSF53383">
    <property type="entry name" value="PLP-dependent transferases"/>
    <property type="match status" value="1"/>
</dbReference>
<dbReference type="OrthoDB" id="9807157at2"/>
<name>A0A157QUK5_9BORD</name>
<dbReference type="Proteomes" id="UP000076825">
    <property type="component" value="Chromosome 1"/>
</dbReference>
<accession>A0A157QUK5</accession>
<dbReference type="PANTHER" id="PTHR13693:SF3">
    <property type="entry name" value="LD36009P"/>
    <property type="match status" value="1"/>
</dbReference>
<comment type="cofactor">
    <cofactor evidence="1">
        <name>pyridoxal 5'-phosphate</name>
        <dbReference type="ChEBI" id="CHEBI:597326"/>
    </cofactor>
</comment>
<evidence type="ECO:0000313" key="4">
    <source>
        <dbReference type="EMBL" id="SAI66928.1"/>
    </source>
</evidence>
<dbReference type="EMBL" id="LT546645">
    <property type="protein sequence ID" value="SAI66928.1"/>
    <property type="molecule type" value="Genomic_DNA"/>
</dbReference>
<dbReference type="EC" id="2.3.1.-" evidence="4"/>
<dbReference type="PANTHER" id="PTHR13693">
    <property type="entry name" value="CLASS II AMINOTRANSFERASE/8-AMINO-7-OXONONANOATE SYNTHASE"/>
    <property type="match status" value="1"/>
</dbReference>
<keyword evidence="2 4" id="KW-0808">Transferase</keyword>
<dbReference type="InterPro" id="IPR015421">
    <property type="entry name" value="PyrdxlP-dep_Trfase_major"/>
</dbReference>
<dbReference type="InterPro" id="IPR015424">
    <property type="entry name" value="PyrdxlP-dep_Trfase"/>
</dbReference>
<feature type="domain" description="Aminotransferase class I/classII large" evidence="3">
    <location>
        <begin position="103"/>
        <end position="446"/>
    </location>
</feature>
<dbReference type="eggNOG" id="COG0156">
    <property type="taxonomic scope" value="Bacteria"/>
</dbReference>
<dbReference type="GO" id="GO:0030170">
    <property type="term" value="F:pyridoxal phosphate binding"/>
    <property type="evidence" value="ECO:0007669"/>
    <property type="project" value="InterPro"/>
</dbReference>
<reference evidence="4 5" key="1">
    <citation type="submission" date="2016-04" db="EMBL/GenBank/DDBJ databases">
        <authorList>
            <consortium name="Pathogen Informatics"/>
        </authorList>
    </citation>
    <scope>NUCLEOTIDE SEQUENCE [LARGE SCALE GENOMIC DNA]</scope>
    <source>
        <strain evidence="4 5">H044680328</strain>
    </source>
</reference>
<organism evidence="4 5">
    <name type="scientific">Bordetella trematum</name>
    <dbReference type="NCBI Taxonomy" id="123899"/>
    <lineage>
        <taxon>Bacteria</taxon>
        <taxon>Pseudomonadati</taxon>
        <taxon>Pseudomonadota</taxon>
        <taxon>Betaproteobacteria</taxon>
        <taxon>Burkholderiales</taxon>
        <taxon>Alcaligenaceae</taxon>
        <taxon>Bordetella</taxon>
    </lineage>
</organism>
<dbReference type="CDD" id="cd06454">
    <property type="entry name" value="KBL_like"/>
    <property type="match status" value="1"/>
</dbReference>
<dbReference type="Gene3D" id="3.90.1150.10">
    <property type="entry name" value="Aspartate Aminotransferase, domain 1"/>
    <property type="match status" value="1"/>
</dbReference>
<dbReference type="RefSeq" id="WP_115638850.1">
    <property type="nucleotide sequence ID" value="NZ_CP016340.1"/>
</dbReference>
<dbReference type="InterPro" id="IPR015422">
    <property type="entry name" value="PyrdxlP-dep_Trfase_small"/>
</dbReference>
<protein>
    <submittedName>
        <fullName evidence="4">Polyketide synthase</fullName>
        <ecNumber evidence="4">2.3.1.-</ecNumber>
    </submittedName>
</protein>
<gene>
    <name evidence="4" type="primary">wcbT</name>
    <name evidence="4" type="ORF">SAMEA3906487_00502</name>
</gene>
<evidence type="ECO:0000313" key="5">
    <source>
        <dbReference type="Proteomes" id="UP000076825"/>
    </source>
</evidence>
<dbReference type="KEGG" id="btrm:SAMEA390648700502"/>
<keyword evidence="5" id="KW-1185">Reference proteome</keyword>